<dbReference type="SUPFAM" id="SSF53067">
    <property type="entry name" value="Actin-like ATPase domain"/>
    <property type="match status" value="1"/>
</dbReference>
<dbReference type="Gene3D" id="3.40.367.20">
    <property type="match status" value="1"/>
</dbReference>
<dbReference type="NCBIfam" id="TIGR00749">
    <property type="entry name" value="glk"/>
    <property type="match status" value="1"/>
</dbReference>
<dbReference type="AlphaFoldDB" id="A0A1C4ARI0"/>
<protein>
    <recommendedName>
        <fullName evidence="7">Glucokinase</fullName>
        <ecNumber evidence="7">2.7.1.2</ecNumber>
    </recommendedName>
    <alternativeName>
        <fullName evidence="7">Glucose kinase</fullName>
    </alternativeName>
</protein>
<sequence length="320" mass="35255">MNQYALVTDIGGTNARFALYNLVTNELSAITKVLIAKDDVLLTLIKNYLATQSVIIKMACIAIACPIDDSDVIKMTNNNLTFSRSELVKELNLTKLEVINDFTAVSMSIAKLPKQDLVKIGGDEPDLNYPIAIYGAGTGLGVSHLIKVNEYWVTLPGEGGHTELPMTSDDEDCILVELRKKFGRVSTERFLSGNGIVNIYQALQHINNQAVEEITPDIIVKKALSKSCPLCLQTLTYFCTFMGRFGGNLALTLNTQGGVYIAGGIVPRFIEFFKTSPFRDAFEHKGRMSYLVKKIPVYVITHEDPGLFGAGVYLQNCLNK</sequence>
<evidence type="ECO:0000256" key="4">
    <source>
        <dbReference type="ARBA" id="ARBA00022777"/>
    </source>
</evidence>
<evidence type="ECO:0000256" key="2">
    <source>
        <dbReference type="ARBA" id="ARBA00022679"/>
    </source>
</evidence>
<evidence type="ECO:0000313" key="9">
    <source>
        <dbReference type="EMBL" id="SCB97167.1"/>
    </source>
</evidence>
<keyword evidence="1 7" id="KW-0963">Cytoplasm</keyword>
<comment type="catalytic activity">
    <reaction evidence="7">
        <text>D-glucose + ATP = D-glucose 6-phosphate + ADP + H(+)</text>
        <dbReference type="Rhea" id="RHEA:17825"/>
        <dbReference type="ChEBI" id="CHEBI:4167"/>
        <dbReference type="ChEBI" id="CHEBI:15378"/>
        <dbReference type="ChEBI" id="CHEBI:30616"/>
        <dbReference type="ChEBI" id="CHEBI:61548"/>
        <dbReference type="ChEBI" id="CHEBI:456216"/>
        <dbReference type="EC" id="2.7.1.2"/>
    </reaction>
</comment>
<evidence type="ECO:0000256" key="7">
    <source>
        <dbReference type="HAMAP-Rule" id="MF_00524"/>
    </source>
</evidence>
<dbReference type="EC" id="2.7.1.2" evidence="7"/>
<evidence type="ECO:0000256" key="8">
    <source>
        <dbReference type="RuleBase" id="RU004046"/>
    </source>
</evidence>
<dbReference type="STRING" id="1798183.GA0061080_101331"/>
<dbReference type="GO" id="GO:0005536">
    <property type="term" value="F:D-glucose binding"/>
    <property type="evidence" value="ECO:0007669"/>
    <property type="project" value="InterPro"/>
</dbReference>
<feature type="binding site" evidence="7">
    <location>
        <begin position="8"/>
        <end position="13"/>
    </location>
    <ligand>
        <name>ATP</name>
        <dbReference type="ChEBI" id="CHEBI:30616"/>
    </ligand>
</feature>
<dbReference type="Gene3D" id="3.30.420.40">
    <property type="match status" value="1"/>
</dbReference>
<dbReference type="PANTHER" id="PTHR47690:SF1">
    <property type="entry name" value="GLUCOKINASE"/>
    <property type="match status" value="1"/>
</dbReference>
<dbReference type="InterPro" id="IPR003836">
    <property type="entry name" value="Glucokinase"/>
</dbReference>
<dbReference type="EMBL" id="FMBA01000013">
    <property type="protein sequence ID" value="SCB97167.1"/>
    <property type="molecule type" value="Genomic_DNA"/>
</dbReference>
<keyword evidence="5 7" id="KW-0067">ATP-binding</keyword>
<keyword evidence="2 7" id="KW-0808">Transferase</keyword>
<dbReference type="RefSeq" id="WP_091122074.1">
    <property type="nucleotide sequence ID" value="NZ_FMBA01000013.1"/>
</dbReference>
<dbReference type="GO" id="GO:0006096">
    <property type="term" value="P:glycolytic process"/>
    <property type="evidence" value="ECO:0007669"/>
    <property type="project" value="UniProtKB-UniRule"/>
</dbReference>
<dbReference type="FunFam" id="3.40.367.20:FF:000002">
    <property type="entry name" value="Glucokinase"/>
    <property type="match status" value="1"/>
</dbReference>
<comment type="subcellular location">
    <subcellularLocation>
        <location evidence="7">Cytoplasm</location>
    </subcellularLocation>
</comment>
<dbReference type="HAMAP" id="MF_00524">
    <property type="entry name" value="Glucokinase"/>
    <property type="match status" value="1"/>
</dbReference>
<keyword evidence="4 7" id="KW-0418">Kinase</keyword>
<keyword evidence="6 7" id="KW-0324">Glycolysis</keyword>
<proteinExistence type="inferred from homology"/>
<dbReference type="Proteomes" id="UP000199698">
    <property type="component" value="Unassembled WGS sequence"/>
</dbReference>
<dbReference type="GO" id="GO:0005524">
    <property type="term" value="F:ATP binding"/>
    <property type="evidence" value="ECO:0007669"/>
    <property type="project" value="UniProtKB-UniRule"/>
</dbReference>
<evidence type="ECO:0000256" key="1">
    <source>
        <dbReference type="ARBA" id="ARBA00022490"/>
    </source>
</evidence>
<dbReference type="GO" id="GO:0005829">
    <property type="term" value="C:cytosol"/>
    <property type="evidence" value="ECO:0007669"/>
    <property type="project" value="TreeGrafter"/>
</dbReference>
<dbReference type="CDD" id="cd24008">
    <property type="entry name" value="ASKHA_NBD_GLK"/>
    <property type="match status" value="1"/>
</dbReference>
<name>A0A1C4ARI0_9GAMM</name>
<keyword evidence="3 7" id="KW-0547">Nucleotide-binding</keyword>
<gene>
    <name evidence="7" type="primary">glk</name>
    <name evidence="9" type="ORF">GA0061080_101331</name>
</gene>
<organism evidence="9 10">
    <name type="scientific">Gilliamella intestini</name>
    <dbReference type="NCBI Taxonomy" id="1798183"/>
    <lineage>
        <taxon>Bacteria</taxon>
        <taxon>Pseudomonadati</taxon>
        <taxon>Pseudomonadota</taxon>
        <taxon>Gammaproteobacteria</taxon>
        <taxon>Orbales</taxon>
        <taxon>Orbaceae</taxon>
        <taxon>Gilliamella</taxon>
    </lineage>
</organism>
<dbReference type="InterPro" id="IPR043129">
    <property type="entry name" value="ATPase_NBD"/>
</dbReference>
<evidence type="ECO:0000256" key="3">
    <source>
        <dbReference type="ARBA" id="ARBA00022741"/>
    </source>
</evidence>
<dbReference type="Pfam" id="PF02685">
    <property type="entry name" value="Glucokinase"/>
    <property type="match status" value="1"/>
</dbReference>
<keyword evidence="10" id="KW-1185">Reference proteome</keyword>
<dbReference type="PANTHER" id="PTHR47690">
    <property type="entry name" value="GLUCOKINASE"/>
    <property type="match status" value="1"/>
</dbReference>
<accession>A0A1C4ARI0</accession>
<evidence type="ECO:0000313" key="10">
    <source>
        <dbReference type="Proteomes" id="UP000199698"/>
    </source>
</evidence>
<comment type="similarity">
    <text evidence="7 8">Belongs to the bacterial glucokinase family.</text>
</comment>
<evidence type="ECO:0000256" key="5">
    <source>
        <dbReference type="ARBA" id="ARBA00022840"/>
    </source>
</evidence>
<dbReference type="InterPro" id="IPR050201">
    <property type="entry name" value="Bacterial_glucokinase"/>
</dbReference>
<evidence type="ECO:0000256" key="6">
    <source>
        <dbReference type="ARBA" id="ARBA00023152"/>
    </source>
</evidence>
<dbReference type="OrthoDB" id="9800595at2"/>
<reference evidence="10" key="1">
    <citation type="submission" date="2016-08" db="EMBL/GenBank/DDBJ databases">
        <authorList>
            <person name="Varghese N."/>
            <person name="Submissions Spin"/>
        </authorList>
    </citation>
    <scope>NUCLEOTIDE SEQUENCE [LARGE SCALE GENOMIC DNA]</scope>
    <source>
        <strain evidence="10">R-53144</strain>
    </source>
</reference>
<dbReference type="GO" id="GO:0004340">
    <property type="term" value="F:glucokinase activity"/>
    <property type="evidence" value="ECO:0007669"/>
    <property type="project" value="UniProtKB-UniRule"/>
</dbReference>